<gene>
    <name evidence="9" type="ORF">BB558_004550</name>
</gene>
<dbReference type="PROSITE" id="PS50192">
    <property type="entry name" value="T_SNARE"/>
    <property type="match status" value="1"/>
</dbReference>
<feature type="compositionally biased region" description="Polar residues" evidence="6">
    <location>
        <begin position="14"/>
        <end position="24"/>
    </location>
</feature>
<sequence length="341" mass="39253">MTVAISGAYVDAHYSNSPKPQTNRPKAYPLFNTTPSPKLSFSMASGKYYEDNQHDSGNPEKYPTNGPGANKQNLNKTTDDEFFRLNDTIKDELRKADSMVEEVTKLHEKVLLSINDQSYRKTSNERDQLVNEINDIINKVKSDIIAMKGCSEEAWLSRTQKVSRAGRQQSLARNFSEFIQRYQQSKRNFNEKNRQRLKRQYLIAKPNASEEEIEDAINSDEVGNIFAQMVMKSSRASEARKVLKEVEERHKDIILTEKSIMELSVLFQEICDMIYKQQDAIDSIENAVEDAEVHIEVATSEVEKAIEYRRSSRKKLWFLLVVFFIILGITAGIVYVKVFKK</sequence>
<dbReference type="Pfam" id="PF00804">
    <property type="entry name" value="Syntaxin"/>
    <property type="match status" value="1"/>
</dbReference>
<evidence type="ECO:0000256" key="3">
    <source>
        <dbReference type="ARBA" id="ARBA00022692"/>
    </source>
</evidence>
<keyword evidence="3 7" id="KW-0812">Transmembrane</keyword>
<feature type="region of interest" description="Disordered" evidence="6">
    <location>
        <begin position="12"/>
        <end position="34"/>
    </location>
</feature>
<name>A0A2U1J317_SMIAN</name>
<evidence type="ECO:0000313" key="9">
    <source>
        <dbReference type="EMBL" id="PVZ99428.1"/>
    </source>
</evidence>
<protein>
    <recommendedName>
        <fullName evidence="8">t-SNARE coiled-coil homology domain-containing protein</fullName>
    </recommendedName>
</protein>
<dbReference type="AlphaFoldDB" id="A0A2U1J317"/>
<dbReference type="GO" id="GO:0000149">
    <property type="term" value="F:SNARE binding"/>
    <property type="evidence" value="ECO:0007669"/>
    <property type="project" value="TreeGrafter"/>
</dbReference>
<evidence type="ECO:0000256" key="4">
    <source>
        <dbReference type="ARBA" id="ARBA00022989"/>
    </source>
</evidence>
<feature type="compositionally biased region" description="Basic and acidic residues" evidence="6">
    <location>
        <begin position="48"/>
        <end position="58"/>
    </location>
</feature>
<dbReference type="InterPro" id="IPR010989">
    <property type="entry name" value="SNARE"/>
</dbReference>
<dbReference type="Gene3D" id="1.20.58.70">
    <property type="match status" value="1"/>
</dbReference>
<dbReference type="GO" id="GO:0005886">
    <property type="term" value="C:plasma membrane"/>
    <property type="evidence" value="ECO:0007669"/>
    <property type="project" value="TreeGrafter"/>
</dbReference>
<keyword evidence="10" id="KW-1185">Reference proteome</keyword>
<dbReference type="GO" id="GO:0048278">
    <property type="term" value="P:vesicle docking"/>
    <property type="evidence" value="ECO:0007669"/>
    <property type="project" value="TreeGrafter"/>
</dbReference>
<accession>A0A2U1J317</accession>
<keyword evidence="4 7" id="KW-1133">Transmembrane helix</keyword>
<dbReference type="GO" id="GO:0006887">
    <property type="term" value="P:exocytosis"/>
    <property type="evidence" value="ECO:0007669"/>
    <property type="project" value="TreeGrafter"/>
</dbReference>
<evidence type="ECO:0000256" key="1">
    <source>
        <dbReference type="ARBA" id="ARBA00004211"/>
    </source>
</evidence>
<dbReference type="Pfam" id="PF05739">
    <property type="entry name" value="SNARE"/>
    <property type="match status" value="1"/>
</dbReference>
<dbReference type="GO" id="GO:0005484">
    <property type="term" value="F:SNAP receptor activity"/>
    <property type="evidence" value="ECO:0007669"/>
    <property type="project" value="TreeGrafter"/>
</dbReference>
<dbReference type="Proteomes" id="UP000245591">
    <property type="component" value="Unassembled WGS sequence"/>
</dbReference>
<feature type="transmembrane region" description="Helical" evidence="7">
    <location>
        <begin position="316"/>
        <end position="336"/>
    </location>
</feature>
<evidence type="ECO:0000256" key="5">
    <source>
        <dbReference type="ARBA" id="ARBA00023136"/>
    </source>
</evidence>
<dbReference type="GO" id="GO:0012505">
    <property type="term" value="C:endomembrane system"/>
    <property type="evidence" value="ECO:0007669"/>
    <property type="project" value="TreeGrafter"/>
</dbReference>
<dbReference type="InterPro" id="IPR045242">
    <property type="entry name" value="Syntaxin"/>
</dbReference>
<comment type="subcellular location">
    <subcellularLocation>
        <location evidence="1">Membrane</location>
        <topology evidence="1">Single-pass type IV membrane protein</topology>
    </subcellularLocation>
</comment>
<dbReference type="GO" id="GO:0031201">
    <property type="term" value="C:SNARE complex"/>
    <property type="evidence" value="ECO:0007669"/>
    <property type="project" value="TreeGrafter"/>
</dbReference>
<dbReference type="PANTHER" id="PTHR19957">
    <property type="entry name" value="SYNTAXIN"/>
    <property type="match status" value="1"/>
</dbReference>
<dbReference type="PANTHER" id="PTHR19957:SF307">
    <property type="entry name" value="PROTEIN SSO1-RELATED"/>
    <property type="match status" value="1"/>
</dbReference>
<organism evidence="9 10">
    <name type="scientific">Smittium angustum</name>
    <dbReference type="NCBI Taxonomy" id="133377"/>
    <lineage>
        <taxon>Eukaryota</taxon>
        <taxon>Fungi</taxon>
        <taxon>Fungi incertae sedis</taxon>
        <taxon>Zoopagomycota</taxon>
        <taxon>Kickxellomycotina</taxon>
        <taxon>Harpellomycetes</taxon>
        <taxon>Harpellales</taxon>
        <taxon>Legeriomycetaceae</taxon>
        <taxon>Smittium</taxon>
    </lineage>
</organism>
<keyword evidence="5 7" id="KW-0472">Membrane</keyword>
<feature type="region of interest" description="Disordered" evidence="6">
    <location>
        <begin position="48"/>
        <end position="77"/>
    </location>
</feature>
<dbReference type="SUPFAM" id="SSF47661">
    <property type="entry name" value="t-snare proteins"/>
    <property type="match status" value="1"/>
</dbReference>
<evidence type="ECO:0000259" key="8">
    <source>
        <dbReference type="PROSITE" id="PS50192"/>
    </source>
</evidence>
<dbReference type="GO" id="GO:0006906">
    <property type="term" value="P:vesicle fusion"/>
    <property type="evidence" value="ECO:0007669"/>
    <property type="project" value="TreeGrafter"/>
</dbReference>
<dbReference type="InterPro" id="IPR006011">
    <property type="entry name" value="Syntaxin_N"/>
</dbReference>
<evidence type="ECO:0000256" key="2">
    <source>
        <dbReference type="ARBA" id="ARBA00009063"/>
    </source>
</evidence>
<comment type="similarity">
    <text evidence="2">Belongs to the syntaxin family.</text>
</comment>
<evidence type="ECO:0000256" key="7">
    <source>
        <dbReference type="SAM" id="Phobius"/>
    </source>
</evidence>
<proteinExistence type="inferred from homology"/>
<comment type="caution">
    <text evidence="9">The sequence shown here is derived from an EMBL/GenBank/DDBJ whole genome shotgun (WGS) entry which is preliminary data.</text>
</comment>
<feature type="domain" description="T-SNARE coiled-coil homology" evidence="8">
    <location>
        <begin position="243"/>
        <end position="305"/>
    </location>
</feature>
<evidence type="ECO:0000313" key="10">
    <source>
        <dbReference type="Proteomes" id="UP000245591"/>
    </source>
</evidence>
<dbReference type="EMBL" id="MBFU01000433">
    <property type="protein sequence ID" value="PVZ99428.1"/>
    <property type="molecule type" value="Genomic_DNA"/>
</dbReference>
<dbReference type="SMART" id="SM00397">
    <property type="entry name" value="t_SNARE"/>
    <property type="match status" value="1"/>
</dbReference>
<reference evidence="9 10" key="1">
    <citation type="journal article" date="2018" name="MBio">
        <title>Comparative Genomics Reveals the Core Gene Toolbox for the Fungus-Insect Symbiosis.</title>
        <authorList>
            <person name="Wang Y."/>
            <person name="Stata M."/>
            <person name="Wang W."/>
            <person name="Stajich J.E."/>
            <person name="White M.M."/>
            <person name="Moncalvo J.M."/>
        </authorList>
    </citation>
    <scope>NUCLEOTIDE SEQUENCE [LARGE SCALE GENOMIC DNA]</scope>
    <source>
        <strain evidence="9 10">AUS-126-30</strain>
    </source>
</reference>
<evidence type="ECO:0000256" key="6">
    <source>
        <dbReference type="SAM" id="MobiDB-lite"/>
    </source>
</evidence>
<dbReference type="InterPro" id="IPR000727">
    <property type="entry name" value="T_SNARE_dom"/>
</dbReference>
<dbReference type="SMART" id="SM00503">
    <property type="entry name" value="SynN"/>
    <property type="match status" value="1"/>
</dbReference>
<dbReference type="GO" id="GO:0006886">
    <property type="term" value="P:intracellular protein transport"/>
    <property type="evidence" value="ECO:0007669"/>
    <property type="project" value="TreeGrafter"/>
</dbReference>